<evidence type="ECO:0000313" key="3">
    <source>
        <dbReference type="Proteomes" id="UP000726737"/>
    </source>
</evidence>
<evidence type="ECO:0000313" key="2">
    <source>
        <dbReference type="EMBL" id="KAG0257243.1"/>
    </source>
</evidence>
<dbReference type="Gene3D" id="3.80.10.10">
    <property type="entry name" value="Ribonuclease Inhibitor"/>
    <property type="match status" value="1"/>
</dbReference>
<reference evidence="2" key="1">
    <citation type="journal article" date="2020" name="Fungal Divers.">
        <title>Resolving the Mortierellaceae phylogeny through synthesis of multi-gene phylogenetics and phylogenomics.</title>
        <authorList>
            <person name="Vandepol N."/>
            <person name="Liber J."/>
            <person name="Desiro A."/>
            <person name="Na H."/>
            <person name="Kennedy M."/>
            <person name="Barry K."/>
            <person name="Grigoriev I.V."/>
            <person name="Miller A.N."/>
            <person name="O'Donnell K."/>
            <person name="Stajich J.E."/>
            <person name="Bonito G."/>
        </authorList>
    </citation>
    <scope>NUCLEOTIDE SEQUENCE</scope>
    <source>
        <strain evidence="2">KOD948</strain>
    </source>
</reference>
<name>A0A9P6Q2K1_9FUNG</name>
<dbReference type="EMBL" id="JAAAJA010000266">
    <property type="protein sequence ID" value="KAG0257243.1"/>
    <property type="molecule type" value="Genomic_DNA"/>
</dbReference>
<dbReference type="InterPro" id="IPR032675">
    <property type="entry name" value="LRR_dom_sf"/>
</dbReference>
<accession>A0A9P6Q2K1</accession>
<dbReference type="AlphaFoldDB" id="A0A9P6Q2K1"/>
<gene>
    <name evidence="2" type="ORF">BG011_004065</name>
</gene>
<sequence>MTEAVSMQIPVLDIPECSPDLETLDISLTRGQGLSKVMLYEYLRHAKGLKRLEADGVWILLEDVYRAHGTDKNQSQEYEEEHEQRHEPQQQEQLQLPSPEKPSCHGWASQDTLQYLNIGFTSPDRGTQKCHAMFSLLSSLTSLEHLYLSYTCLNLTPVAGFHQLQALTRLRTFSIETCGYAPLNKEDVLWMAAAWPKIEKIYVNLPGSSKERQLRTWLKEAHREDVVIESQQSMMWWY</sequence>
<dbReference type="Proteomes" id="UP000726737">
    <property type="component" value="Unassembled WGS sequence"/>
</dbReference>
<comment type="caution">
    <text evidence="2">The sequence shown here is derived from an EMBL/GenBank/DDBJ whole genome shotgun (WGS) entry which is preliminary data.</text>
</comment>
<proteinExistence type="predicted"/>
<dbReference type="SUPFAM" id="SSF52047">
    <property type="entry name" value="RNI-like"/>
    <property type="match status" value="1"/>
</dbReference>
<dbReference type="OrthoDB" id="2437036at2759"/>
<evidence type="ECO:0000256" key="1">
    <source>
        <dbReference type="SAM" id="MobiDB-lite"/>
    </source>
</evidence>
<protein>
    <submittedName>
        <fullName evidence="2">Uncharacterized protein</fullName>
    </submittedName>
</protein>
<keyword evidence="3" id="KW-1185">Reference proteome</keyword>
<organism evidence="2 3">
    <name type="scientific">Mortierella polycephala</name>
    <dbReference type="NCBI Taxonomy" id="41804"/>
    <lineage>
        <taxon>Eukaryota</taxon>
        <taxon>Fungi</taxon>
        <taxon>Fungi incertae sedis</taxon>
        <taxon>Mucoromycota</taxon>
        <taxon>Mortierellomycotina</taxon>
        <taxon>Mortierellomycetes</taxon>
        <taxon>Mortierellales</taxon>
        <taxon>Mortierellaceae</taxon>
        <taxon>Mortierella</taxon>
    </lineage>
</organism>
<feature type="region of interest" description="Disordered" evidence="1">
    <location>
        <begin position="71"/>
        <end position="103"/>
    </location>
</feature>